<dbReference type="PANTHER" id="PTHR47778">
    <property type="entry name" value="BNAA05G14870D PROTEIN"/>
    <property type="match status" value="1"/>
</dbReference>
<keyword evidence="3" id="KW-0472">Membrane</keyword>
<accession>A0A176VS65</accession>
<dbReference type="EMBL" id="LVLJ01002901">
    <property type="protein sequence ID" value="OAE23263.1"/>
    <property type="molecule type" value="Genomic_DNA"/>
</dbReference>
<feature type="compositionally biased region" description="Basic and acidic residues" evidence="2">
    <location>
        <begin position="186"/>
        <end position="207"/>
    </location>
</feature>
<keyword evidence="3" id="KW-1133">Transmembrane helix</keyword>
<feature type="domain" description="Glycosyl transferase family 1" evidence="4">
    <location>
        <begin position="697"/>
        <end position="786"/>
    </location>
</feature>
<name>A0A176VS65_MARPO</name>
<evidence type="ECO:0000256" key="2">
    <source>
        <dbReference type="SAM" id="MobiDB-lite"/>
    </source>
</evidence>
<sequence length="870" mass="95531">MDSNGRSQLQIDLTGAVVRPPTLIVGRSFKGSPCLTPTSSPSPRRVSPTVRTPPNRADACCCTPKRYSNSRFAGAIVRSFFASVFSGRRLLPWIVFIALWTAFGLHVQFNWFYMENLSPSNEEINAHVPLERRSLEISAFDPDSNNGGAEGRSFLYNAVHGHAGKAVWSMEWVWGVFKGVRDHRSAAGANRGEEKRADVSAKDEAGKLRAPPEQQHWSLPRISSRQEAEELTQGLDMLDDSLPGSSADEGSVWNAPPSVNYSIGTLVGPFEKLEASVLGAEDERKQGWGCQADSLFAKLVNGRSFVIVLHELSVTGAPLSMLELGTKMRSCGGRVSAVVLNKQGGLLSELVERGIRILQDKAHHSWTSAAKADLVVVGSAACASWIGQYLKSNPKGGDRLVWWVMENRREYFDRAKYLLGRPKALLFLSDIQSTLWKEWCRNESLPIAAHTEVVALSVNEQLASVAGLANSSNYQLAEKRAQLREEVRRGMGLEPNDVLVASLSSINPGKGQLLLLQAALMVVDHVENEGLAGLAHVETNSALEWRSRRTFLTGRQIFSLADSFSFFSIFKDRGSHPPGASGKEKHSGAPGKDKKSRGGESKSLLGRGSRKARLPLAKGKKSSLKQRGQNFVRNTILRLRPKAVGSEGADGSPRLRILIGSIGSKSNKLAYLEKISRLLDRSERLAKLTLSTPSTIHVASLYAAADVYVMNAQGIGETFGRVTVEAMAFGLPVLATNAGGSKEIISRNVTGLLHPIGRAGVPVLAQHIRRLLDHRAQREQMGRQGRDLVDRLYREHMMHMVRSTVHMLHLRVPLLRGAAMFISLPFFDTGESKNRPWKVAGGRCIEISMRFVYVVLLDLAEPYASPRRAR</sequence>
<evidence type="ECO:0000313" key="5">
    <source>
        <dbReference type="EMBL" id="OAE23263.1"/>
    </source>
</evidence>
<dbReference type="Pfam" id="PF16994">
    <property type="entry name" value="Glyco_trans_4_5"/>
    <property type="match status" value="1"/>
</dbReference>
<gene>
    <name evidence="5" type="ORF">AXG93_620s1300</name>
</gene>
<feature type="compositionally biased region" description="Basic and acidic residues" evidence="2">
    <location>
        <begin position="582"/>
        <end position="600"/>
    </location>
</feature>
<feature type="region of interest" description="Disordered" evidence="2">
    <location>
        <begin position="29"/>
        <end position="53"/>
    </location>
</feature>
<dbReference type="CDD" id="cd03801">
    <property type="entry name" value="GT4_PimA-like"/>
    <property type="match status" value="1"/>
</dbReference>
<keyword evidence="1" id="KW-0808">Transferase</keyword>
<organism evidence="5 6">
    <name type="scientific">Marchantia polymorpha subsp. ruderalis</name>
    <dbReference type="NCBI Taxonomy" id="1480154"/>
    <lineage>
        <taxon>Eukaryota</taxon>
        <taxon>Viridiplantae</taxon>
        <taxon>Streptophyta</taxon>
        <taxon>Embryophyta</taxon>
        <taxon>Marchantiophyta</taxon>
        <taxon>Marchantiopsida</taxon>
        <taxon>Marchantiidae</taxon>
        <taxon>Marchantiales</taxon>
        <taxon>Marchantiaceae</taxon>
        <taxon>Marchantia</taxon>
    </lineage>
</organism>
<feature type="compositionally biased region" description="Polar residues" evidence="2">
    <location>
        <begin position="215"/>
        <end position="225"/>
    </location>
</feature>
<dbReference type="Pfam" id="PF00534">
    <property type="entry name" value="Glycos_transf_1"/>
    <property type="match status" value="1"/>
</dbReference>
<dbReference type="SUPFAM" id="SSF53756">
    <property type="entry name" value="UDP-Glycosyltransferase/glycogen phosphorylase"/>
    <property type="match status" value="2"/>
</dbReference>
<dbReference type="AlphaFoldDB" id="A0A176VS65"/>
<keyword evidence="1" id="KW-0328">Glycosyltransferase</keyword>
<dbReference type="Proteomes" id="UP000077202">
    <property type="component" value="Unassembled WGS sequence"/>
</dbReference>
<evidence type="ECO:0000256" key="1">
    <source>
        <dbReference type="ARBA" id="ARBA00022676"/>
    </source>
</evidence>
<feature type="transmembrane region" description="Helical" evidence="3">
    <location>
        <begin position="90"/>
        <end position="113"/>
    </location>
</feature>
<comment type="caution">
    <text evidence="5">The sequence shown here is derived from an EMBL/GenBank/DDBJ whole genome shotgun (WGS) entry which is preliminary data.</text>
</comment>
<dbReference type="InterPro" id="IPR041693">
    <property type="entry name" value="Glyco_trans_4_5"/>
</dbReference>
<dbReference type="PANTHER" id="PTHR47778:SF2">
    <property type="entry name" value="GLYCOSYL TRANSFERASE FAMILY 1 DOMAIN-CONTAINING PROTEIN"/>
    <property type="match status" value="1"/>
</dbReference>
<keyword evidence="6" id="KW-1185">Reference proteome</keyword>
<evidence type="ECO:0000259" key="4">
    <source>
        <dbReference type="Pfam" id="PF00534"/>
    </source>
</evidence>
<feature type="region of interest" description="Disordered" evidence="2">
    <location>
        <begin position="186"/>
        <end position="225"/>
    </location>
</feature>
<proteinExistence type="predicted"/>
<keyword evidence="3" id="KW-0812">Transmembrane</keyword>
<dbReference type="Gene3D" id="3.40.50.2000">
    <property type="entry name" value="Glycogen Phosphorylase B"/>
    <property type="match status" value="1"/>
</dbReference>
<evidence type="ECO:0000256" key="3">
    <source>
        <dbReference type="SAM" id="Phobius"/>
    </source>
</evidence>
<evidence type="ECO:0000313" key="6">
    <source>
        <dbReference type="Proteomes" id="UP000077202"/>
    </source>
</evidence>
<protein>
    <recommendedName>
        <fullName evidence="4">Glycosyl transferase family 1 domain-containing protein</fullName>
    </recommendedName>
</protein>
<reference evidence="5" key="1">
    <citation type="submission" date="2016-03" db="EMBL/GenBank/DDBJ databases">
        <title>Mechanisms controlling the formation of the plant cell surface in tip-growing cells are functionally conserved among land plants.</title>
        <authorList>
            <person name="Honkanen S."/>
            <person name="Jones V.A."/>
            <person name="Morieri G."/>
            <person name="Champion C."/>
            <person name="Hetherington A.J."/>
            <person name="Kelly S."/>
            <person name="Saint-Marcoux D."/>
            <person name="Proust H."/>
            <person name="Prescott H."/>
            <person name="Dolan L."/>
        </authorList>
    </citation>
    <scope>NUCLEOTIDE SEQUENCE [LARGE SCALE GENOMIC DNA]</scope>
    <source>
        <tissue evidence="5">Whole gametophyte</tissue>
    </source>
</reference>
<dbReference type="InterPro" id="IPR001296">
    <property type="entry name" value="Glyco_trans_1"/>
</dbReference>
<feature type="compositionally biased region" description="Low complexity" evidence="2">
    <location>
        <begin position="36"/>
        <end position="53"/>
    </location>
</feature>
<feature type="region of interest" description="Disordered" evidence="2">
    <location>
        <begin position="575"/>
        <end position="610"/>
    </location>
</feature>
<dbReference type="GO" id="GO:0016757">
    <property type="term" value="F:glycosyltransferase activity"/>
    <property type="evidence" value="ECO:0007669"/>
    <property type="project" value="UniProtKB-KW"/>
</dbReference>